<keyword evidence="3" id="KW-0238">DNA-binding</keyword>
<feature type="region of interest" description="Disordered" evidence="7">
    <location>
        <begin position="136"/>
        <end position="198"/>
    </location>
</feature>
<dbReference type="Gene3D" id="1.10.10.60">
    <property type="entry name" value="Homeodomain-like"/>
    <property type="match status" value="1"/>
</dbReference>
<keyword evidence="5" id="KW-0539">Nucleus</keyword>
<feature type="region of interest" description="Disordered" evidence="7">
    <location>
        <begin position="13"/>
        <end position="46"/>
    </location>
</feature>
<evidence type="ECO:0000256" key="3">
    <source>
        <dbReference type="ARBA" id="ARBA00023125"/>
    </source>
</evidence>
<evidence type="ECO:0000256" key="2">
    <source>
        <dbReference type="ARBA" id="ARBA00023015"/>
    </source>
</evidence>
<dbReference type="GO" id="GO:0006355">
    <property type="term" value="P:regulation of DNA-templated transcription"/>
    <property type="evidence" value="ECO:0007669"/>
    <property type="project" value="UniProtKB-ARBA"/>
</dbReference>
<feature type="compositionally biased region" description="Acidic residues" evidence="7">
    <location>
        <begin position="161"/>
        <end position="175"/>
    </location>
</feature>
<sequence>MMFGSGEEMRILIPPASPDTAATSAGGGGGGRGKEERVPQWGQQETRDFIGIRGELERDFTVSKRNKTLWEVVAARMGERGYRRSPDQCKCKWKNLVNRYKGQETSDIDNGRHCPFFDELHAVFTERARNMQRLLLESETGAPSPSKKKLKRSGGDKSSDELSDDDDGEDDDSIDEQQSTRTRKKPDKVQQRAADKSKAANVSLHELLQDFLQQQQRSDAQWQEIMERRALEQRAVEQEWRQSMEKLERERLMLEQAWQEREEHRRIREENRAAKRDALLTTLLNKLIQGDL</sequence>
<dbReference type="CDD" id="cd12203">
    <property type="entry name" value="GT1"/>
    <property type="match status" value="1"/>
</dbReference>
<comment type="caution">
    <text evidence="9">The sequence shown here is derived from an EMBL/GenBank/DDBJ whole genome shotgun (WGS) entry which is preliminary data.</text>
</comment>
<keyword evidence="4" id="KW-0804">Transcription</keyword>
<evidence type="ECO:0000313" key="10">
    <source>
        <dbReference type="Proteomes" id="UP001140949"/>
    </source>
</evidence>
<dbReference type="PROSITE" id="PS50090">
    <property type="entry name" value="MYB_LIKE"/>
    <property type="match status" value="1"/>
</dbReference>
<evidence type="ECO:0000256" key="5">
    <source>
        <dbReference type="ARBA" id="ARBA00023242"/>
    </source>
</evidence>
<dbReference type="Proteomes" id="UP001140949">
    <property type="component" value="Unassembled WGS sequence"/>
</dbReference>
<dbReference type="PANTHER" id="PTHR21654:SF84">
    <property type="entry name" value="SI:DKEY-66I24.7"/>
    <property type="match status" value="1"/>
</dbReference>
<accession>A0AAX6G9U3</accession>
<protein>
    <submittedName>
        <fullName evidence="9">Trihelix transcription factor GT-3b-like</fullName>
    </submittedName>
</protein>
<evidence type="ECO:0000259" key="8">
    <source>
        <dbReference type="PROSITE" id="PS50090"/>
    </source>
</evidence>
<dbReference type="AlphaFoldDB" id="A0AAX6G9U3"/>
<dbReference type="InterPro" id="IPR044822">
    <property type="entry name" value="Myb_DNA-bind_4"/>
</dbReference>
<name>A0AAX6G9U3_IRIPA</name>
<dbReference type="PANTHER" id="PTHR21654">
    <property type="entry name" value="FI21293P1"/>
    <property type="match status" value="1"/>
</dbReference>
<dbReference type="FunFam" id="1.10.10.60:FF:000032">
    <property type="entry name" value="Zinc finger and SCAN domain-containing 20"/>
    <property type="match status" value="1"/>
</dbReference>
<dbReference type="EMBL" id="JANAVB010021795">
    <property type="protein sequence ID" value="KAJ6825243.1"/>
    <property type="molecule type" value="Genomic_DNA"/>
</dbReference>
<evidence type="ECO:0000313" key="9">
    <source>
        <dbReference type="EMBL" id="KAJ6825243.1"/>
    </source>
</evidence>
<evidence type="ECO:0000256" key="1">
    <source>
        <dbReference type="ARBA" id="ARBA00004123"/>
    </source>
</evidence>
<evidence type="ECO:0000256" key="6">
    <source>
        <dbReference type="SAM" id="Coils"/>
    </source>
</evidence>
<keyword evidence="10" id="KW-1185">Reference proteome</keyword>
<reference evidence="9" key="1">
    <citation type="journal article" date="2023" name="GigaByte">
        <title>Genome assembly of the bearded iris, Iris pallida Lam.</title>
        <authorList>
            <person name="Bruccoleri R.E."/>
            <person name="Oakeley E.J."/>
            <person name="Faust A.M.E."/>
            <person name="Altorfer M."/>
            <person name="Dessus-Babus S."/>
            <person name="Burckhardt D."/>
            <person name="Oertli M."/>
            <person name="Naumann U."/>
            <person name="Petersen F."/>
            <person name="Wong J."/>
        </authorList>
    </citation>
    <scope>NUCLEOTIDE SEQUENCE</scope>
    <source>
        <strain evidence="9">GSM-AAB239-AS_SAM_17_03QT</strain>
    </source>
</reference>
<evidence type="ECO:0000256" key="7">
    <source>
        <dbReference type="SAM" id="MobiDB-lite"/>
    </source>
</evidence>
<comment type="subcellular location">
    <subcellularLocation>
        <location evidence="1">Nucleus</location>
    </subcellularLocation>
</comment>
<feature type="domain" description="Myb-like" evidence="8">
    <location>
        <begin position="41"/>
        <end position="97"/>
    </location>
</feature>
<evidence type="ECO:0000256" key="4">
    <source>
        <dbReference type="ARBA" id="ARBA00023163"/>
    </source>
</evidence>
<feature type="compositionally biased region" description="Basic and acidic residues" evidence="7">
    <location>
        <begin position="187"/>
        <end position="198"/>
    </location>
</feature>
<feature type="coiled-coil region" evidence="6">
    <location>
        <begin position="230"/>
        <end position="257"/>
    </location>
</feature>
<dbReference type="InterPro" id="IPR001005">
    <property type="entry name" value="SANT/Myb"/>
</dbReference>
<dbReference type="Pfam" id="PF13837">
    <property type="entry name" value="Myb_DNA-bind_4"/>
    <property type="match status" value="1"/>
</dbReference>
<dbReference type="GO" id="GO:0005634">
    <property type="term" value="C:nucleus"/>
    <property type="evidence" value="ECO:0007669"/>
    <property type="project" value="UniProtKB-SubCell"/>
</dbReference>
<keyword evidence="6" id="KW-0175">Coiled coil</keyword>
<reference evidence="9" key="2">
    <citation type="submission" date="2023-04" db="EMBL/GenBank/DDBJ databases">
        <authorList>
            <person name="Bruccoleri R.E."/>
            <person name="Oakeley E.J."/>
            <person name="Faust A.-M."/>
            <person name="Dessus-Babus S."/>
            <person name="Altorfer M."/>
            <person name="Burckhardt D."/>
            <person name="Oertli M."/>
            <person name="Naumann U."/>
            <person name="Petersen F."/>
            <person name="Wong J."/>
        </authorList>
    </citation>
    <scope>NUCLEOTIDE SEQUENCE</scope>
    <source>
        <strain evidence="9">GSM-AAB239-AS_SAM_17_03QT</strain>
        <tissue evidence="9">Leaf</tissue>
    </source>
</reference>
<gene>
    <name evidence="9" type="ORF">M6B38_380700</name>
</gene>
<keyword evidence="2" id="KW-0805">Transcription regulation</keyword>
<dbReference type="GO" id="GO:0003677">
    <property type="term" value="F:DNA binding"/>
    <property type="evidence" value="ECO:0007669"/>
    <property type="project" value="UniProtKB-KW"/>
</dbReference>
<organism evidence="9 10">
    <name type="scientific">Iris pallida</name>
    <name type="common">Sweet iris</name>
    <dbReference type="NCBI Taxonomy" id="29817"/>
    <lineage>
        <taxon>Eukaryota</taxon>
        <taxon>Viridiplantae</taxon>
        <taxon>Streptophyta</taxon>
        <taxon>Embryophyta</taxon>
        <taxon>Tracheophyta</taxon>
        <taxon>Spermatophyta</taxon>
        <taxon>Magnoliopsida</taxon>
        <taxon>Liliopsida</taxon>
        <taxon>Asparagales</taxon>
        <taxon>Iridaceae</taxon>
        <taxon>Iridoideae</taxon>
        <taxon>Irideae</taxon>
        <taxon>Iris</taxon>
    </lineage>
</organism>
<proteinExistence type="predicted"/>